<keyword evidence="2" id="KW-0808">Transferase</keyword>
<dbReference type="Pfam" id="PF00583">
    <property type="entry name" value="Acetyltransf_1"/>
    <property type="match status" value="1"/>
</dbReference>
<dbReference type="EMBL" id="WELI01000002">
    <property type="protein sequence ID" value="KAB7732113.1"/>
    <property type="molecule type" value="Genomic_DNA"/>
</dbReference>
<gene>
    <name evidence="2" type="ORF">F5984_07835</name>
</gene>
<dbReference type="Gene3D" id="3.40.630.30">
    <property type="match status" value="1"/>
</dbReference>
<evidence type="ECO:0000313" key="2">
    <source>
        <dbReference type="EMBL" id="KAB7732113.1"/>
    </source>
</evidence>
<dbReference type="Proteomes" id="UP000488299">
    <property type="component" value="Unassembled WGS sequence"/>
</dbReference>
<dbReference type="AlphaFoldDB" id="A0A7J5U2T5"/>
<keyword evidence="3" id="KW-1185">Reference proteome</keyword>
<comment type="caution">
    <text evidence="2">The sequence shown here is derived from an EMBL/GenBank/DDBJ whole genome shotgun (WGS) entry which is preliminary data.</text>
</comment>
<dbReference type="PANTHER" id="PTHR43233">
    <property type="entry name" value="FAMILY N-ACETYLTRANSFERASE, PUTATIVE (AFU_ORTHOLOGUE AFUA_6G03350)-RELATED"/>
    <property type="match status" value="1"/>
</dbReference>
<proteinExistence type="predicted"/>
<feature type="domain" description="N-acetyltransferase" evidence="1">
    <location>
        <begin position="5"/>
        <end position="141"/>
    </location>
</feature>
<accession>A0A7J5U2T5</accession>
<evidence type="ECO:0000313" key="3">
    <source>
        <dbReference type="Proteomes" id="UP000488299"/>
    </source>
</evidence>
<dbReference type="PANTHER" id="PTHR43233:SF1">
    <property type="entry name" value="FAMILY N-ACETYLTRANSFERASE, PUTATIVE (AFU_ORTHOLOGUE AFUA_6G03350)-RELATED"/>
    <property type="match status" value="1"/>
</dbReference>
<dbReference type="InterPro" id="IPR000182">
    <property type="entry name" value="GNAT_dom"/>
</dbReference>
<dbReference type="SUPFAM" id="SSF55729">
    <property type="entry name" value="Acyl-CoA N-acyltransferases (Nat)"/>
    <property type="match status" value="1"/>
</dbReference>
<dbReference type="InterPro" id="IPR053144">
    <property type="entry name" value="Acetyltransferase_Butenolide"/>
</dbReference>
<reference evidence="2 3" key="1">
    <citation type="submission" date="2019-10" db="EMBL/GenBank/DDBJ databases">
        <title>Rudanella paleaurantiibacter sp. nov., isolated from sludge.</title>
        <authorList>
            <person name="Xu S.Q."/>
        </authorList>
    </citation>
    <scope>NUCLEOTIDE SEQUENCE [LARGE SCALE GENOMIC DNA]</scope>
    <source>
        <strain evidence="2 3">HX-22-17</strain>
    </source>
</reference>
<dbReference type="GO" id="GO:0016747">
    <property type="term" value="F:acyltransferase activity, transferring groups other than amino-acyl groups"/>
    <property type="evidence" value="ECO:0007669"/>
    <property type="project" value="InterPro"/>
</dbReference>
<evidence type="ECO:0000259" key="1">
    <source>
        <dbReference type="PROSITE" id="PS51186"/>
    </source>
</evidence>
<dbReference type="CDD" id="cd04301">
    <property type="entry name" value="NAT_SF"/>
    <property type="match status" value="1"/>
</dbReference>
<sequence>MTENYTISTDKSRLDLNVIHGFLSRESYWAQNIPLEKVEKAMAHSLCFGVYAPDGQQVGFARVVTDYTTVAYLSDVFVVESHRGRGLSKKLVQYITEYPELQGLRRWILVTQDAQGLYRQFGFVNPEEPHWYMHRKLFTSY</sequence>
<dbReference type="PROSITE" id="PS51186">
    <property type="entry name" value="GNAT"/>
    <property type="match status" value="1"/>
</dbReference>
<dbReference type="InterPro" id="IPR016181">
    <property type="entry name" value="Acyl_CoA_acyltransferase"/>
</dbReference>
<protein>
    <submittedName>
        <fullName evidence="2">GNAT family N-acetyltransferase</fullName>
    </submittedName>
</protein>
<organism evidence="2 3">
    <name type="scientific">Rudanella paleaurantiibacter</name>
    <dbReference type="NCBI Taxonomy" id="2614655"/>
    <lineage>
        <taxon>Bacteria</taxon>
        <taxon>Pseudomonadati</taxon>
        <taxon>Bacteroidota</taxon>
        <taxon>Cytophagia</taxon>
        <taxon>Cytophagales</taxon>
        <taxon>Cytophagaceae</taxon>
        <taxon>Rudanella</taxon>
    </lineage>
</organism>
<name>A0A7J5U2T5_9BACT</name>
<dbReference type="RefSeq" id="WP_152123686.1">
    <property type="nucleotide sequence ID" value="NZ_WELI01000002.1"/>
</dbReference>